<keyword evidence="5 9" id="KW-0822">Tryptophan biosynthesis</keyword>
<name>A0A562VBB5_9ACTN</name>
<dbReference type="UniPathway" id="UPA00035">
    <property type="reaction ID" value="UER00041"/>
</dbReference>
<evidence type="ECO:0000259" key="11">
    <source>
        <dbReference type="Pfam" id="PF02885"/>
    </source>
</evidence>
<dbReference type="InterPro" id="IPR035902">
    <property type="entry name" value="Nuc_phospho_transferase"/>
</dbReference>
<feature type="binding site" evidence="9">
    <location>
        <position position="227"/>
    </location>
    <ligand>
        <name>Mg(2+)</name>
        <dbReference type="ChEBI" id="CHEBI:18420"/>
        <label>1</label>
    </ligand>
</feature>
<evidence type="ECO:0000259" key="10">
    <source>
        <dbReference type="Pfam" id="PF00591"/>
    </source>
</evidence>
<feature type="binding site" evidence="9">
    <location>
        <position position="227"/>
    </location>
    <ligand>
        <name>Mg(2+)</name>
        <dbReference type="ChEBI" id="CHEBI:18420"/>
        <label>2</label>
    </ligand>
</feature>
<dbReference type="PANTHER" id="PTHR43285">
    <property type="entry name" value="ANTHRANILATE PHOSPHORIBOSYLTRANSFERASE"/>
    <property type="match status" value="1"/>
</dbReference>
<comment type="function">
    <text evidence="9">Catalyzes the transfer of the phosphoribosyl group of 5-phosphorylribose-1-pyrophosphate (PRPP) to anthranilate to yield N-(5'-phosphoribosyl)-anthranilate (PRA).</text>
</comment>
<comment type="caution">
    <text evidence="9">Lacks conserved residue(s) required for the propagation of feature annotation.</text>
</comment>
<dbReference type="RefSeq" id="WP_147133361.1">
    <property type="nucleotide sequence ID" value="NZ_BAABIJ010000001.1"/>
</dbReference>
<dbReference type="EMBL" id="VLLL01000005">
    <property type="protein sequence ID" value="TWJ15148.1"/>
    <property type="molecule type" value="Genomic_DNA"/>
</dbReference>
<comment type="catalytic activity">
    <reaction evidence="7 9">
        <text>N-(5-phospho-beta-D-ribosyl)anthranilate + diphosphate = 5-phospho-alpha-D-ribose 1-diphosphate + anthranilate</text>
        <dbReference type="Rhea" id="RHEA:11768"/>
        <dbReference type="ChEBI" id="CHEBI:16567"/>
        <dbReference type="ChEBI" id="CHEBI:18277"/>
        <dbReference type="ChEBI" id="CHEBI:33019"/>
        <dbReference type="ChEBI" id="CHEBI:58017"/>
        <dbReference type="EC" id="2.4.2.18"/>
    </reaction>
</comment>
<dbReference type="GO" id="GO:0005829">
    <property type="term" value="C:cytosol"/>
    <property type="evidence" value="ECO:0007669"/>
    <property type="project" value="TreeGrafter"/>
</dbReference>
<gene>
    <name evidence="9" type="primary">trpD</name>
    <name evidence="12" type="ORF">LX16_0847</name>
</gene>
<dbReference type="OrthoDB" id="9806430at2"/>
<comment type="caution">
    <text evidence="12">The sequence shown here is derived from an EMBL/GenBank/DDBJ whole genome shotgun (WGS) entry which is preliminary data.</text>
</comment>
<keyword evidence="6 9" id="KW-0057">Aromatic amino acid biosynthesis</keyword>
<dbReference type="SUPFAM" id="SSF52418">
    <property type="entry name" value="Nucleoside phosphorylase/phosphoribosyltransferase catalytic domain"/>
    <property type="match status" value="1"/>
</dbReference>
<feature type="binding site" evidence="9">
    <location>
        <position position="122"/>
    </location>
    <ligand>
        <name>5-phospho-alpha-D-ribose 1-diphosphate</name>
        <dbReference type="ChEBI" id="CHEBI:58017"/>
    </ligand>
</feature>
<dbReference type="Pfam" id="PF00591">
    <property type="entry name" value="Glycos_transf_3"/>
    <property type="match status" value="1"/>
</dbReference>
<dbReference type="GO" id="GO:0000287">
    <property type="term" value="F:magnesium ion binding"/>
    <property type="evidence" value="ECO:0007669"/>
    <property type="project" value="UniProtKB-UniRule"/>
</dbReference>
<organism evidence="12 13">
    <name type="scientific">Stackebrandtia albiflava</name>
    <dbReference type="NCBI Taxonomy" id="406432"/>
    <lineage>
        <taxon>Bacteria</taxon>
        <taxon>Bacillati</taxon>
        <taxon>Actinomycetota</taxon>
        <taxon>Actinomycetes</taxon>
        <taxon>Glycomycetales</taxon>
        <taxon>Glycomycetaceae</taxon>
        <taxon>Stackebrandtia</taxon>
    </lineage>
</organism>
<accession>A0A562VBB5</accession>
<evidence type="ECO:0000256" key="8">
    <source>
        <dbReference type="ARBA" id="ARBA00061188"/>
    </source>
</evidence>
<proteinExistence type="inferred from homology"/>
<keyword evidence="3 9" id="KW-0328">Glycosyltransferase</keyword>
<dbReference type="InterPro" id="IPR005940">
    <property type="entry name" value="Anthranilate_Pribosyl_Tfrase"/>
</dbReference>
<dbReference type="NCBIfam" id="TIGR01245">
    <property type="entry name" value="trpD"/>
    <property type="match status" value="1"/>
</dbReference>
<feature type="binding site" evidence="9">
    <location>
        <position position="168"/>
    </location>
    <ligand>
        <name>anthranilate</name>
        <dbReference type="ChEBI" id="CHEBI:16567"/>
        <label>2</label>
    </ligand>
</feature>
<dbReference type="Gene3D" id="3.40.1030.10">
    <property type="entry name" value="Nucleoside phosphorylase/phosphoribosyltransferase catalytic domain"/>
    <property type="match status" value="1"/>
</dbReference>
<evidence type="ECO:0000256" key="4">
    <source>
        <dbReference type="ARBA" id="ARBA00022679"/>
    </source>
</evidence>
<comment type="pathway">
    <text evidence="1 9">Amino-acid biosynthesis; L-tryptophan biosynthesis; L-tryptophan from chorismate: step 2/5.</text>
</comment>
<feature type="binding site" evidence="9">
    <location>
        <begin position="85"/>
        <end position="86"/>
    </location>
    <ligand>
        <name>5-phospho-alpha-D-ribose 1-diphosphate</name>
        <dbReference type="ChEBI" id="CHEBI:58017"/>
    </ligand>
</feature>
<sequence length="346" mass="35526">MTSQWSTILSTLLERRPLAAAQADWAMNEIMAGEATPAQLAAFAVLLRAKGETADEMTGLVAAMLGNTERLDLPMDCADIVGTGGDRSHTVNISTMASLVVAGGGVPVVKHGNRAASSRCGSADLLEALGVPLNLGPEKVARCVTDAGIGFCFAGRFHPGMRHASGPRRELGVPTAFNFLGPLSNPAQPRAGAIGCADVAMAPVMARVLADRGVSALVVRGEDGLDELTTGAATRVWLVNGGRVVETVIDAVDLGIARSPLSALRGDDAGYNAEVARDLLAGKPGPVRDAVLLNAAAGFAAFEGLEADITEDLPGAMRRGLDRAADAVDSRAAADTLTRWVGVANG</sequence>
<dbReference type="InterPro" id="IPR000312">
    <property type="entry name" value="Glycosyl_Trfase_fam3"/>
</dbReference>
<dbReference type="PANTHER" id="PTHR43285:SF2">
    <property type="entry name" value="ANTHRANILATE PHOSPHORIBOSYLTRANSFERASE"/>
    <property type="match status" value="1"/>
</dbReference>
<dbReference type="EC" id="2.4.2.18" evidence="9"/>
<dbReference type="GO" id="GO:0004048">
    <property type="term" value="F:anthranilate phosphoribosyltransferase activity"/>
    <property type="evidence" value="ECO:0007669"/>
    <property type="project" value="UniProtKB-UniRule"/>
</dbReference>
<evidence type="ECO:0000256" key="5">
    <source>
        <dbReference type="ARBA" id="ARBA00022822"/>
    </source>
</evidence>
<feature type="binding site" evidence="9">
    <location>
        <position position="82"/>
    </location>
    <ligand>
        <name>5-phospho-alpha-D-ribose 1-diphosphate</name>
        <dbReference type="ChEBI" id="CHEBI:58017"/>
    </ligand>
</feature>
<dbReference type="FunFam" id="3.40.1030.10:FF:000002">
    <property type="entry name" value="Anthranilate phosphoribosyltransferase"/>
    <property type="match status" value="1"/>
</dbReference>
<dbReference type="InterPro" id="IPR036320">
    <property type="entry name" value="Glycosyl_Trfase_fam3_N_dom_sf"/>
</dbReference>
<dbReference type="HAMAP" id="MF_00211">
    <property type="entry name" value="TrpD"/>
    <property type="match status" value="1"/>
</dbReference>
<feature type="binding site" evidence="9">
    <location>
        <position position="82"/>
    </location>
    <ligand>
        <name>anthranilate</name>
        <dbReference type="ChEBI" id="CHEBI:16567"/>
        <label>1</label>
    </ligand>
</feature>
<dbReference type="SUPFAM" id="SSF47648">
    <property type="entry name" value="Nucleoside phosphorylase/phosphoribosyltransferase N-terminal domain"/>
    <property type="match status" value="1"/>
</dbReference>
<dbReference type="Gene3D" id="1.20.970.10">
    <property type="entry name" value="Transferase, Pyrimidine Nucleoside Phosphorylase, Chain C"/>
    <property type="match status" value="1"/>
</dbReference>
<keyword evidence="9" id="KW-0460">Magnesium</keyword>
<feature type="binding site" evidence="9">
    <location>
        <position position="94"/>
    </location>
    <ligand>
        <name>Mg(2+)</name>
        <dbReference type="ChEBI" id="CHEBI:18420"/>
        <label>1</label>
    </ligand>
</feature>
<comment type="subunit">
    <text evidence="9">Homodimer.</text>
</comment>
<dbReference type="Pfam" id="PF02885">
    <property type="entry name" value="Glycos_trans_3N"/>
    <property type="match status" value="1"/>
</dbReference>
<dbReference type="GO" id="GO:0000162">
    <property type="term" value="P:L-tryptophan biosynthetic process"/>
    <property type="evidence" value="ECO:0007669"/>
    <property type="project" value="UniProtKB-UniRule"/>
</dbReference>
<protein>
    <recommendedName>
        <fullName evidence="9">Anthranilate phosphoribosyltransferase</fullName>
        <ecNumber evidence="9">2.4.2.18</ecNumber>
    </recommendedName>
</protein>
<evidence type="ECO:0000256" key="9">
    <source>
        <dbReference type="HAMAP-Rule" id="MF_00211"/>
    </source>
</evidence>
<reference evidence="12 13" key="1">
    <citation type="journal article" date="2013" name="Stand. Genomic Sci.">
        <title>Genomic Encyclopedia of Type Strains, Phase I: The one thousand microbial genomes (KMG-I) project.</title>
        <authorList>
            <person name="Kyrpides N.C."/>
            <person name="Woyke T."/>
            <person name="Eisen J.A."/>
            <person name="Garrity G."/>
            <person name="Lilburn T.G."/>
            <person name="Beck B.J."/>
            <person name="Whitman W.B."/>
            <person name="Hugenholtz P."/>
            <person name="Klenk H.P."/>
        </authorList>
    </citation>
    <scope>NUCLEOTIDE SEQUENCE [LARGE SCALE GENOMIC DNA]</scope>
    <source>
        <strain evidence="12 13">DSM 45044</strain>
    </source>
</reference>
<feature type="binding site" evidence="9">
    <location>
        <begin position="92"/>
        <end position="95"/>
    </location>
    <ligand>
        <name>5-phospho-alpha-D-ribose 1-diphosphate</name>
        <dbReference type="ChEBI" id="CHEBI:58017"/>
    </ligand>
</feature>
<evidence type="ECO:0000256" key="7">
    <source>
        <dbReference type="ARBA" id="ARBA00052328"/>
    </source>
</evidence>
<keyword evidence="4 9" id="KW-0808">Transferase</keyword>
<evidence type="ECO:0000313" key="12">
    <source>
        <dbReference type="EMBL" id="TWJ15148.1"/>
    </source>
</evidence>
<evidence type="ECO:0000313" key="13">
    <source>
        <dbReference type="Proteomes" id="UP000321617"/>
    </source>
</evidence>
<keyword evidence="13" id="KW-1185">Reference proteome</keyword>
<feature type="binding site" evidence="9">
    <location>
        <position position="226"/>
    </location>
    <ligand>
        <name>Mg(2+)</name>
        <dbReference type="ChEBI" id="CHEBI:18420"/>
        <label>2</label>
    </ligand>
</feature>
<comment type="similarity">
    <text evidence="9">Belongs to the anthranilate phosphoribosyltransferase family.</text>
</comment>
<dbReference type="AlphaFoldDB" id="A0A562VBB5"/>
<feature type="binding site" evidence="9">
    <location>
        <position position="113"/>
    </location>
    <ligand>
        <name>anthranilate</name>
        <dbReference type="ChEBI" id="CHEBI:16567"/>
        <label>1</label>
    </ligand>
</feature>
<evidence type="ECO:0000256" key="3">
    <source>
        <dbReference type="ARBA" id="ARBA00022676"/>
    </source>
</evidence>
<feature type="domain" description="Glycosyl transferase family 3 N-terminal" evidence="11">
    <location>
        <begin position="7"/>
        <end position="65"/>
    </location>
</feature>
<evidence type="ECO:0000256" key="6">
    <source>
        <dbReference type="ARBA" id="ARBA00023141"/>
    </source>
</evidence>
<evidence type="ECO:0000256" key="1">
    <source>
        <dbReference type="ARBA" id="ARBA00004907"/>
    </source>
</evidence>
<dbReference type="InterPro" id="IPR017459">
    <property type="entry name" value="Glycosyl_Trfase_fam3_N_dom"/>
</dbReference>
<evidence type="ECO:0000256" key="2">
    <source>
        <dbReference type="ARBA" id="ARBA00022605"/>
    </source>
</evidence>
<comment type="similarity">
    <text evidence="8">In the C-terminal section; belongs to the anthranilate phosphoribosyltransferase family.</text>
</comment>
<feature type="domain" description="Glycosyl transferase family 3" evidence="10">
    <location>
        <begin position="77"/>
        <end position="326"/>
    </location>
</feature>
<feature type="binding site" evidence="9">
    <location>
        <position position="90"/>
    </location>
    <ligand>
        <name>5-phospho-alpha-D-ribose 1-diphosphate</name>
        <dbReference type="ChEBI" id="CHEBI:58017"/>
    </ligand>
</feature>
<keyword evidence="9" id="KW-0479">Metal-binding</keyword>
<comment type="cofactor">
    <cofactor evidence="9">
        <name>Mg(2+)</name>
        <dbReference type="ChEBI" id="CHEBI:18420"/>
    </cofactor>
    <text evidence="9">Binds 2 magnesium ions per monomer.</text>
</comment>
<keyword evidence="2 9" id="KW-0028">Amino-acid biosynthesis</keyword>
<feature type="binding site" evidence="9">
    <location>
        <begin position="110"/>
        <end position="118"/>
    </location>
    <ligand>
        <name>5-phospho-alpha-D-ribose 1-diphosphate</name>
        <dbReference type="ChEBI" id="CHEBI:58017"/>
    </ligand>
</feature>
<dbReference type="Proteomes" id="UP000321617">
    <property type="component" value="Unassembled WGS sequence"/>
</dbReference>